<dbReference type="GO" id="GO:0042372">
    <property type="term" value="P:phylloquinone biosynthetic process"/>
    <property type="evidence" value="ECO:0007669"/>
    <property type="project" value="TreeGrafter"/>
</dbReference>
<evidence type="ECO:0000259" key="6">
    <source>
        <dbReference type="Pfam" id="PF07992"/>
    </source>
</evidence>
<dbReference type="OrthoDB" id="5376590at2759"/>
<evidence type="ECO:0000313" key="7">
    <source>
        <dbReference type="EMBL" id="ABO95859.1"/>
    </source>
</evidence>
<feature type="compositionally biased region" description="Low complexity" evidence="5">
    <location>
        <begin position="39"/>
        <end position="53"/>
    </location>
</feature>
<dbReference type="HOGENOM" id="CLU_021377_2_0_1"/>
<dbReference type="GO" id="GO:0003955">
    <property type="term" value="F:NAD(P)H dehydrogenase (quinone) activity"/>
    <property type="evidence" value="ECO:0007669"/>
    <property type="project" value="TreeGrafter"/>
</dbReference>
<evidence type="ECO:0000256" key="2">
    <source>
        <dbReference type="ARBA" id="ARBA00022630"/>
    </source>
</evidence>
<dbReference type="STRING" id="436017.A4RWF1"/>
<evidence type="ECO:0000256" key="3">
    <source>
        <dbReference type="ARBA" id="ARBA00022827"/>
    </source>
</evidence>
<gene>
    <name evidence="7" type="ORF">OSTLU_36839</name>
</gene>
<comment type="cofactor">
    <cofactor evidence="1">
        <name>FAD</name>
        <dbReference type="ChEBI" id="CHEBI:57692"/>
    </cofactor>
</comment>
<dbReference type="EMBL" id="CP000584">
    <property type="protein sequence ID" value="ABO95859.1"/>
    <property type="molecule type" value="Genomic_DNA"/>
</dbReference>
<dbReference type="Gene3D" id="3.50.50.100">
    <property type="match status" value="1"/>
</dbReference>
<accession>A4RWF1</accession>
<dbReference type="Pfam" id="PF07992">
    <property type="entry name" value="Pyr_redox_2"/>
    <property type="match status" value="1"/>
</dbReference>
<evidence type="ECO:0000313" key="8">
    <source>
        <dbReference type="Proteomes" id="UP000001568"/>
    </source>
</evidence>
<organism evidence="7 8">
    <name type="scientific">Ostreococcus lucimarinus (strain CCE9901)</name>
    <dbReference type="NCBI Taxonomy" id="436017"/>
    <lineage>
        <taxon>Eukaryota</taxon>
        <taxon>Viridiplantae</taxon>
        <taxon>Chlorophyta</taxon>
        <taxon>Mamiellophyceae</taxon>
        <taxon>Mamiellales</taxon>
        <taxon>Bathycoccaceae</taxon>
        <taxon>Ostreococcus</taxon>
    </lineage>
</organism>
<protein>
    <recommendedName>
        <fullName evidence="6">FAD/NAD(P)-binding domain-containing protein</fullName>
    </recommendedName>
</protein>
<proteinExistence type="predicted"/>
<reference evidence="7 8" key="1">
    <citation type="journal article" date="2007" name="Proc. Natl. Acad. Sci. U.S.A.">
        <title>The tiny eukaryote Ostreococcus provides genomic insights into the paradox of plankton speciation.</title>
        <authorList>
            <person name="Palenik B."/>
            <person name="Grimwood J."/>
            <person name="Aerts A."/>
            <person name="Rouze P."/>
            <person name="Salamov A."/>
            <person name="Putnam N."/>
            <person name="Dupont C."/>
            <person name="Jorgensen R."/>
            <person name="Derelle E."/>
            <person name="Rombauts S."/>
            <person name="Zhou K."/>
            <person name="Otillar R."/>
            <person name="Merchant S.S."/>
            <person name="Podell S."/>
            <person name="Gaasterland T."/>
            <person name="Napoli C."/>
            <person name="Gendler K."/>
            <person name="Manuell A."/>
            <person name="Tai V."/>
            <person name="Vallon O."/>
            <person name="Piganeau G."/>
            <person name="Jancek S."/>
            <person name="Heijde M."/>
            <person name="Jabbari K."/>
            <person name="Bowler C."/>
            <person name="Lohr M."/>
            <person name="Robbens S."/>
            <person name="Werner G."/>
            <person name="Dubchak I."/>
            <person name="Pazour G.J."/>
            <person name="Ren Q."/>
            <person name="Paulsen I."/>
            <person name="Delwiche C."/>
            <person name="Schmutz J."/>
            <person name="Rokhsar D."/>
            <person name="Van de Peer Y."/>
            <person name="Moreau H."/>
            <person name="Grigoriev I.V."/>
        </authorList>
    </citation>
    <scope>NUCLEOTIDE SEQUENCE [LARGE SCALE GENOMIC DNA]</scope>
    <source>
        <strain evidence="7 8">CCE9901</strain>
    </source>
</reference>
<dbReference type="PRINTS" id="PR00411">
    <property type="entry name" value="PNDRDTASEI"/>
</dbReference>
<dbReference type="InterPro" id="IPR051169">
    <property type="entry name" value="NADH-Q_oxidoreductase"/>
</dbReference>
<feature type="region of interest" description="Disordered" evidence="5">
    <location>
        <begin position="1"/>
        <end position="53"/>
    </location>
</feature>
<dbReference type="KEGG" id="olu:OSTLU_36839"/>
<dbReference type="OMA" id="VDPRSYM"/>
<evidence type="ECO:0000256" key="1">
    <source>
        <dbReference type="ARBA" id="ARBA00001974"/>
    </source>
</evidence>
<dbReference type="GO" id="GO:0019646">
    <property type="term" value="P:aerobic electron transport chain"/>
    <property type="evidence" value="ECO:0007669"/>
    <property type="project" value="TreeGrafter"/>
</dbReference>
<dbReference type="PANTHER" id="PTHR42913:SF4">
    <property type="entry name" value="ALTERNATIVE NAD(P)H-UBIQUINONE OXIDOREDUCTASE C1, CHLOROPLASTIC_MITOCHONDRIAL"/>
    <property type="match status" value="1"/>
</dbReference>
<dbReference type="GeneID" id="5001236"/>
<sequence length="493" mass="53008">MPPSIARTAFDASCSTRSTRRAPSRARSLRARPDKRCVTSPRATAEPSSSSSPRRVVVLGGGFGGLYTALRLDSLEWAGETRPEITVVDRAEAFVFKPLLYELVNETLEPWEVAPTFEELLKPTKVTHVKGEVVSFEPEDRGTMRDGTPYSATGGSITLGDGTTLAYDYLVLALGTSTSDGGVAGARECAVALNTAEDAVRIAGVLGELERAGRDARVAVIGGGLSGVELASVIAERLNGKSTNGVVDVITPNKRVMATAPPGQREAALRVLEKARVNVVGGRVMRLDKVANDEETVSTASKITLADDDGAEGVETYDLVCWTVGQRAETPSDWPVATTPARKIKTDATLRVNGHSRIYAVGDASSSSAEVMNADWDHLPSTAQVAFQQADYAAWNIWASMNGRTELPFRYQHLGDMMVLGSLDAAVAFPVGDITLEGPAAAALRRLAYLYRMPTNEHRLKLGSKWIQDGIETFQKDPVGFLEDIRKSIPFAR</sequence>
<dbReference type="AlphaFoldDB" id="A4RWF1"/>
<dbReference type="Proteomes" id="UP000001568">
    <property type="component" value="Chromosome 4"/>
</dbReference>
<dbReference type="InterPro" id="IPR023753">
    <property type="entry name" value="FAD/NAD-binding_dom"/>
</dbReference>
<dbReference type="RefSeq" id="XP_001417566.1">
    <property type="nucleotide sequence ID" value="XM_001417529.1"/>
</dbReference>
<keyword evidence="4" id="KW-0560">Oxidoreductase</keyword>
<keyword evidence="3" id="KW-0274">FAD</keyword>
<keyword evidence="8" id="KW-1185">Reference proteome</keyword>
<dbReference type="eggNOG" id="KOG2495">
    <property type="taxonomic scope" value="Eukaryota"/>
</dbReference>
<feature type="domain" description="FAD/NAD(P)-binding" evidence="6">
    <location>
        <begin position="55"/>
        <end position="390"/>
    </location>
</feature>
<name>A4RWF1_OSTLU</name>
<evidence type="ECO:0000256" key="4">
    <source>
        <dbReference type="ARBA" id="ARBA00023002"/>
    </source>
</evidence>
<dbReference type="InterPro" id="IPR036188">
    <property type="entry name" value="FAD/NAD-bd_sf"/>
</dbReference>
<dbReference type="PRINTS" id="PR00368">
    <property type="entry name" value="FADPNR"/>
</dbReference>
<keyword evidence="2" id="KW-0285">Flavoprotein</keyword>
<dbReference type="SUPFAM" id="SSF51905">
    <property type="entry name" value="FAD/NAD(P)-binding domain"/>
    <property type="match status" value="2"/>
</dbReference>
<dbReference type="Gramene" id="ABO95859">
    <property type="protein sequence ID" value="ABO95859"/>
    <property type="gene ID" value="OSTLU_36839"/>
</dbReference>
<evidence type="ECO:0000256" key="5">
    <source>
        <dbReference type="SAM" id="MobiDB-lite"/>
    </source>
</evidence>
<feature type="compositionally biased region" description="Basic residues" evidence="5">
    <location>
        <begin position="18"/>
        <end position="30"/>
    </location>
</feature>
<dbReference type="GO" id="GO:0009507">
    <property type="term" value="C:chloroplast"/>
    <property type="evidence" value="ECO:0007669"/>
    <property type="project" value="TreeGrafter"/>
</dbReference>
<dbReference type="PANTHER" id="PTHR42913">
    <property type="entry name" value="APOPTOSIS-INDUCING FACTOR 1"/>
    <property type="match status" value="1"/>
</dbReference>